<dbReference type="AlphaFoldDB" id="A0A8X6K8S8"/>
<dbReference type="EMBL" id="BMAO01030153">
    <property type="protein sequence ID" value="GFQ66079.1"/>
    <property type="molecule type" value="Genomic_DNA"/>
</dbReference>
<evidence type="ECO:0000313" key="2">
    <source>
        <dbReference type="EMBL" id="GFQ66079.1"/>
    </source>
</evidence>
<evidence type="ECO:0000313" key="3">
    <source>
        <dbReference type="Proteomes" id="UP000887116"/>
    </source>
</evidence>
<gene>
    <name evidence="2" type="ORF">TNCT_242291</name>
</gene>
<keyword evidence="3" id="KW-1185">Reference proteome</keyword>
<feature type="region of interest" description="Disordered" evidence="1">
    <location>
        <begin position="1"/>
        <end position="102"/>
    </location>
</feature>
<proteinExistence type="predicted"/>
<organism evidence="2 3">
    <name type="scientific">Trichonephila clavata</name>
    <name type="common">Joro spider</name>
    <name type="synonym">Nephila clavata</name>
    <dbReference type="NCBI Taxonomy" id="2740835"/>
    <lineage>
        <taxon>Eukaryota</taxon>
        <taxon>Metazoa</taxon>
        <taxon>Ecdysozoa</taxon>
        <taxon>Arthropoda</taxon>
        <taxon>Chelicerata</taxon>
        <taxon>Arachnida</taxon>
        <taxon>Araneae</taxon>
        <taxon>Araneomorphae</taxon>
        <taxon>Entelegynae</taxon>
        <taxon>Araneoidea</taxon>
        <taxon>Nephilidae</taxon>
        <taxon>Trichonephila</taxon>
    </lineage>
</organism>
<dbReference type="Proteomes" id="UP000887116">
    <property type="component" value="Unassembled WGS sequence"/>
</dbReference>
<protein>
    <submittedName>
        <fullName evidence="2">Uncharacterized protein</fullName>
    </submittedName>
</protein>
<accession>A0A8X6K8S8</accession>
<reference evidence="2" key="1">
    <citation type="submission" date="2020-07" db="EMBL/GenBank/DDBJ databases">
        <title>Multicomponent nature underlies the extraordinary mechanical properties of spider dragline silk.</title>
        <authorList>
            <person name="Kono N."/>
            <person name="Nakamura H."/>
            <person name="Mori M."/>
            <person name="Yoshida Y."/>
            <person name="Ohtoshi R."/>
            <person name="Malay A.D."/>
            <person name="Moran D.A.P."/>
            <person name="Tomita M."/>
            <person name="Numata K."/>
            <person name="Arakawa K."/>
        </authorList>
    </citation>
    <scope>NUCLEOTIDE SEQUENCE</scope>
</reference>
<name>A0A8X6K8S8_TRICU</name>
<evidence type="ECO:0000256" key="1">
    <source>
        <dbReference type="SAM" id="MobiDB-lite"/>
    </source>
</evidence>
<feature type="compositionally biased region" description="Basic and acidic residues" evidence="1">
    <location>
        <begin position="20"/>
        <end position="29"/>
    </location>
</feature>
<feature type="compositionally biased region" description="Basic residues" evidence="1">
    <location>
        <begin position="93"/>
        <end position="102"/>
    </location>
</feature>
<feature type="compositionally biased region" description="Polar residues" evidence="1">
    <location>
        <begin position="45"/>
        <end position="58"/>
    </location>
</feature>
<comment type="caution">
    <text evidence="2">The sequence shown here is derived from an EMBL/GenBank/DDBJ whole genome shotgun (WGS) entry which is preliminary data.</text>
</comment>
<sequence length="102" mass="11801">MEAATIRRQWILPQGGEARMSPRHEDGKQENSSCQRRSRRPTAKESMQLQTAVGLQQKQEQHGGQPDRQSKISSPRKDTLEEQEQTNQGRPARYVKRISKYL</sequence>